<dbReference type="SMART" id="SM00908">
    <property type="entry name" value="Gal-bind_lectin"/>
    <property type="match status" value="1"/>
</dbReference>
<dbReference type="FunFam" id="2.60.120.200:FF:000021">
    <property type="entry name" value="Galectin"/>
    <property type="match status" value="1"/>
</dbReference>
<dbReference type="PANTHER" id="PTHR11346:SF97">
    <property type="entry name" value="GALECTIN-1"/>
    <property type="match status" value="1"/>
</dbReference>
<proteinExistence type="predicted"/>
<dbReference type="CDD" id="cd00070">
    <property type="entry name" value="GLECT"/>
    <property type="match status" value="1"/>
</dbReference>
<evidence type="ECO:0000259" key="3">
    <source>
        <dbReference type="PROSITE" id="PS51304"/>
    </source>
</evidence>
<dbReference type="Pfam" id="PF00337">
    <property type="entry name" value="Gal-bind_lectin"/>
    <property type="match status" value="1"/>
</dbReference>
<dbReference type="GO" id="GO:0043236">
    <property type="term" value="F:laminin binding"/>
    <property type="evidence" value="ECO:0007669"/>
    <property type="project" value="TreeGrafter"/>
</dbReference>
<dbReference type="SUPFAM" id="SSF49899">
    <property type="entry name" value="Concanavalin A-like lectins/glucanases"/>
    <property type="match status" value="1"/>
</dbReference>
<dbReference type="InterPro" id="IPR044156">
    <property type="entry name" value="Galectin-like"/>
</dbReference>
<keyword evidence="1 2" id="KW-0430">Lectin</keyword>
<feature type="domain" description="Galectin" evidence="3">
    <location>
        <begin position="12"/>
        <end position="143"/>
    </location>
</feature>
<evidence type="ECO:0000313" key="5">
    <source>
        <dbReference type="Proteomes" id="UP000472267"/>
    </source>
</evidence>
<accession>A0A672GBN4</accession>
<dbReference type="Gene3D" id="2.60.120.200">
    <property type="match status" value="1"/>
</dbReference>
<keyword evidence="5" id="KW-1185">Reference proteome</keyword>
<evidence type="ECO:0000256" key="1">
    <source>
        <dbReference type="ARBA" id="ARBA00022734"/>
    </source>
</evidence>
<dbReference type="PROSITE" id="PS51304">
    <property type="entry name" value="GALECTIN"/>
    <property type="match status" value="1"/>
</dbReference>
<dbReference type="InterPro" id="IPR013320">
    <property type="entry name" value="ConA-like_dom_sf"/>
</dbReference>
<dbReference type="Ensembl" id="ENSSFAT00005009009.1">
    <property type="protein sequence ID" value="ENSSFAP00005008594.1"/>
    <property type="gene ID" value="ENSSFAG00005004991.1"/>
</dbReference>
<dbReference type="GO" id="GO:0030246">
    <property type="term" value="F:carbohydrate binding"/>
    <property type="evidence" value="ECO:0007669"/>
    <property type="project" value="UniProtKB-UniRule"/>
</dbReference>
<dbReference type="GO" id="GO:0005615">
    <property type="term" value="C:extracellular space"/>
    <property type="evidence" value="ECO:0007669"/>
    <property type="project" value="TreeGrafter"/>
</dbReference>
<reference evidence="4" key="2">
    <citation type="submission" date="2025-08" db="UniProtKB">
        <authorList>
            <consortium name="Ensembl"/>
        </authorList>
    </citation>
    <scope>IDENTIFICATION</scope>
</reference>
<protein>
    <recommendedName>
        <fullName evidence="2">Galectin</fullName>
    </recommendedName>
</protein>
<evidence type="ECO:0000313" key="4">
    <source>
        <dbReference type="Ensembl" id="ENSSFAP00005008594.1"/>
    </source>
</evidence>
<name>A0A672GBN4_SALFA</name>
<dbReference type="InParanoid" id="A0A672GBN4"/>
<dbReference type="PANTHER" id="PTHR11346">
    <property type="entry name" value="GALECTIN"/>
    <property type="match status" value="1"/>
</dbReference>
<evidence type="ECO:0000256" key="2">
    <source>
        <dbReference type="RuleBase" id="RU102079"/>
    </source>
</evidence>
<organism evidence="4 5">
    <name type="scientific">Salarias fasciatus</name>
    <name type="common">Jewelled blenny</name>
    <name type="synonym">Blennius fasciatus</name>
    <dbReference type="NCBI Taxonomy" id="181472"/>
    <lineage>
        <taxon>Eukaryota</taxon>
        <taxon>Metazoa</taxon>
        <taxon>Chordata</taxon>
        <taxon>Craniata</taxon>
        <taxon>Vertebrata</taxon>
        <taxon>Euteleostomi</taxon>
        <taxon>Actinopterygii</taxon>
        <taxon>Neopterygii</taxon>
        <taxon>Teleostei</taxon>
        <taxon>Neoteleostei</taxon>
        <taxon>Acanthomorphata</taxon>
        <taxon>Ovalentaria</taxon>
        <taxon>Blenniimorphae</taxon>
        <taxon>Blenniiformes</taxon>
        <taxon>Blennioidei</taxon>
        <taxon>Blenniidae</taxon>
        <taxon>Salariinae</taxon>
        <taxon>Salarias</taxon>
    </lineage>
</organism>
<gene>
    <name evidence="4" type="primary">lgals2b</name>
</gene>
<dbReference type="OMA" id="GSMMNFP"/>
<dbReference type="SMART" id="SM00276">
    <property type="entry name" value="GLECT"/>
    <property type="match status" value="1"/>
</dbReference>
<dbReference type="GO" id="GO:0016936">
    <property type="term" value="F:galactoside binding"/>
    <property type="evidence" value="ECO:0007669"/>
    <property type="project" value="TreeGrafter"/>
</dbReference>
<dbReference type="AlphaFoldDB" id="A0A672GBN4"/>
<dbReference type="InterPro" id="IPR001079">
    <property type="entry name" value="Galectin_CRD"/>
</dbReference>
<sequence length="143" mass="16225">MERCGVLSCSRLQKVKSMTFKEGQEFKVRIKPDEDCNSFAINIGHDPENIALHFNPRFDSGGDTNTIVCNSLSGGNWGEEGRESSFPFARGEECKFYINFNMEQFYIKLPDGTMMNFPNRLGEVKYQYFDVSGGARIVGIKIK</sequence>
<reference evidence="4" key="3">
    <citation type="submission" date="2025-09" db="UniProtKB">
        <authorList>
            <consortium name="Ensembl"/>
        </authorList>
    </citation>
    <scope>IDENTIFICATION</scope>
</reference>
<reference evidence="4" key="1">
    <citation type="submission" date="2019-06" db="EMBL/GenBank/DDBJ databases">
        <authorList>
            <consortium name="Wellcome Sanger Institute Data Sharing"/>
        </authorList>
    </citation>
    <scope>NUCLEOTIDE SEQUENCE [LARGE SCALE GENOMIC DNA]</scope>
</reference>
<dbReference type="Proteomes" id="UP000472267">
    <property type="component" value="Chromosome 6"/>
</dbReference>